<dbReference type="AlphaFoldDB" id="A0A1F6CX23"/>
<evidence type="ECO:0000259" key="2">
    <source>
        <dbReference type="Pfam" id="PF01370"/>
    </source>
</evidence>
<evidence type="ECO:0000313" key="3">
    <source>
        <dbReference type="EMBL" id="OGG53695.1"/>
    </source>
</evidence>
<accession>A0A1F6CX23</accession>
<dbReference type="SUPFAM" id="SSF51735">
    <property type="entry name" value="NAD(P)-binding Rossmann-fold domains"/>
    <property type="match status" value="1"/>
</dbReference>
<protein>
    <recommendedName>
        <fullName evidence="2">NAD-dependent epimerase/dehydratase domain-containing protein</fullName>
    </recommendedName>
</protein>
<evidence type="ECO:0000313" key="4">
    <source>
        <dbReference type="Proteomes" id="UP000176863"/>
    </source>
</evidence>
<dbReference type="InterPro" id="IPR001509">
    <property type="entry name" value="Epimerase_deHydtase"/>
</dbReference>
<name>A0A1F6CX23_9BACT</name>
<comment type="caution">
    <text evidence="3">The sequence shown here is derived from an EMBL/GenBank/DDBJ whole genome shotgun (WGS) entry which is preliminary data.</text>
</comment>
<dbReference type="InterPro" id="IPR036291">
    <property type="entry name" value="NAD(P)-bd_dom_sf"/>
</dbReference>
<dbReference type="Proteomes" id="UP000176863">
    <property type="component" value="Unassembled WGS sequence"/>
</dbReference>
<dbReference type="PANTHER" id="PTHR43000">
    <property type="entry name" value="DTDP-D-GLUCOSE 4,6-DEHYDRATASE-RELATED"/>
    <property type="match status" value="1"/>
</dbReference>
<feature type="domain" description="NAD-dependent epimerase/dehydratase" evidence="2">
    <location>
        <begin position="3"/>
        <end position="234"/>
    </location>
</feature>
<comment type="similarity">
    <text evidence="1">Belongs to the NAD(P)-dependent epimerase/dehydratase family.</text>
</comment>
<dbReference type="STRING" id="1798480.A2851_02305"/>
<proteinExistence type="inferred from homology"/>
<reference evidence="3 4" key="1">
    <citation type="journal article" date="2016" name="Nat. Commun.">
        <title>Thousands of microbial genomes shed light on interconnected biogeochemical processes in an aquifer system.</title>
        <authorList>
            <person name="Anantharaman K."/>
            <person name="Brown C.T."/>
            <person name="Hug L.A."/>
            <person name="Sharon I."/>
            <person name="Castelle C.J."/>
            <person name="Probst A.J."/>
            <person name="Thomas B.C."/>
            <person name="Singh A."/>
            <person name="Wilkins M.J."/>
            <person name="Karaoz U."/>
            <person name="Brodie E.L."/>
            <person name="Williams K.H."/>
            <person name="Hubbard S.S."/>
            <person name="Banfield J.F."/>
        </authorList>
    </citation>
    <scope>NUCLEOTIDE SEQUENCE [LARGE SCALE GENOMIC DNA]</scope>
</reference>
<sequence>MKVFITGIAGFVGAGLARTLLEDGAEVSGLVRADSDLWRLEEIKSRLDLRIGDLCNKKDVFEVISSVKPTVVFHLGSYGAYPRKQSDPEKILETSVHGTLHVLLAAKKAGVGIVVNTGSSSEYGTKDHPMEEGEILAPNSYYAVGKAAQTHLCQHFARMEGLPVITLRLFSVYGPFEEASRLVPTAIAHALAGSDVPIAHPDIARDFIYLSDVLEAYKRAGNMPELGGEVINVGTGVQHTLRDIYEAVVRETGSSSKMKVDVYETQAFDTNMWVADVSKMRSKLGLTPKYSLEDGMRETVTWFSSYAHVYKK</sequence>
<evidence type="ECO:0000256" key="1">
    <source>
        <dbReference type="ARBA" id="ARBA00007637"/>
    </source>
</evidence>
<dbReference type="Pfam" id="PF01370">
    <property type="entry name" value="Epimerase"/>
    <property type="match status" value="1"/>
</dbReference>
<organism evidence="3 4">
    <name type="scientific">Candidatus Kaiserbacteria bacterium RIFCSPHIGHO2_01_FULL_53_29</name>
    <dbReference type="NCBI Taxonomy" id="1798480"/>
    <lineage>
        <taxon>Bacteria</taxon>
        <taxon>Candidatus Kaiseribacteriota</taxon>
    </lineage>
</organism>
<dbReference type="Gene3D" id="3.40.50.720">
    <property type="entry name" value="NAD(P)-binding Rossmann-like Domain"/>
    <property type="match status" value="1"/>
</dbReference>
<dbReference type="EMBL" id="MFKT01000009">
    <property type="protein sequence ID" value="OGG53695.1"/>
    <property type="molecule type" value="Genomic_DNA"/>
</dbReference>
<gene>
    <name evidence="3" type="ORF">A2851_02305</name>
</gene>